<dbReference type="AlphaFoldDB" id="A0A821M1W4"/>
<dbReference type="GO" id="GO:0031514">
    <property type="term" value="C:motile cilium"/>
    <property type="evidence" value="ECO:0007669"/>
    <property type="project" value="TreeGrafter"/>
</dbReference>
<dbReference type="PANTHER" id="PTHR44314">
    <property type="entry name" value="CILIA- AND FLAGELLA-ASSOCIATED PROTEIN 70"/>
    <property type="match status" value="1"/>
</dbReference>
<sequence>GRDQQVEITLAKAKILQQDFSAAESHITQALSIDYENVEAWALWGHVKYLQLDFEAAKGFHSERN</sequence>
<keyword evidence="1" id="KW-0677">Repeat</keyword>
<dbReference type="GO" id="GO:0060271">
    <property type="term" value="P:cilium assembly"/>
    <property type="evidence" value="ECO:0007669"/>
    <property type="project" value="TreeGrafter"/>
</dbReference>
<dbReference type="SUPFAM" id="SSF48452">
    <property type="entry name" value="TPR-like"/>
    <property type="match status" value="1"/>
</dbReference>
<gene>
    <name evidence="3" type="ORF">OVN521_LOCUS50495</name>
</gene>
<evidence type="ECO:0000256" key="1">
    <source>
        <dbReference type="ARBA" id="ARBA00022737"/>
    </source>
</evidence>
<evidence type="ECO:0008006" key="5">
    <source>
        <dbReference type="Google" id="ProtNLM"/>
    </source>
</evidence>
<dbReference type="InterPro" id="IPR052628">
    <property type="entry name" value="CFAP70"/>
</dbReference>
<dbReference type="InterPro" id="IPR011990">
    <property type="entry name" value="TPR-like_helical_dom_sf"/>
</dbReference>
<dbReference type="GO" id="GO:0003341">
    <property type="term" value="P:cilium movement"/>
    <property type="evidence" value="ECO:0007669"/>
    <property type="project" value="TreeGrafter"/>
</dbReference>
<protein>
    <recommendedName>
        <fullName evidence="5">Tetratricopeptide repeat protein</fullName>
    </recommendedName>
</protein>
<evidence type="ECO:0000313" key="3">
    <source>
        <dbReference type="EMBL" id="CAF4761223.1"/>
    </source>
</evidence>
<dbReference type="Proteomes" id="UP000663866">
    <property type="component" value="Unassembled WGS sequence"/>
</dbReference>
<name>A0A821M1W4_9BILA</name>
<keyword evidence="4" id="KW-1185">Reference proteome</keyword>
<reference evidence="3" key="1">
    <citation type="submission" date="2021-02" db="EMBL/GenBank/DDBJ databases">
        <authorList>
            <person name="Nowell W R."/>
        </authorList>
    </citation>
    <scope>NUCLEOTIDE SEQUENCE</scope>
</reference>
<evidence type="ECO:0000256" key="2">
    <source>
        <dbReference type="ARBA" id="ARBA00022803"/>
    </source>
</evidence>
<feature type="non-terminal residue" evidence="3">
    <location>
        <position position="1"/>
    </location>
</feature>
<dbReference type="PANTHER" id="PTHR44314:SF1">
    <property type="entry name" value="CILIA- AND FLAGELLA-ASSOCIATED PROTEIN 70"/>
    <property type="match status" value="1"/>
</dbReference>
<accession>A0A821M1W4</accession>
<organism evidence="3 4">
    <name type="scientific">Rotaria magnacalcarata</name>
    <dbReference type="NCBI Taxonomy" id="392030"/>
    <lineage>
        <taxon>Eukaryota</taxon>
        <taxon>Metazoa</taxon>
        <taxon>Spiralia</taxon>
        <taxon>Gnathifera</taxon>
        <taxon>Rotifera</taxon>
        <taxon>Eurotatoria</taxon>
        <taxon>Bdelloidea</taxon>
        <taxon>Philodinida</taxon>
        <taxon>Philodinidae</taxon>
        <taxon>Rotaria</taxon>
    </lineage>
</organism>
<proteinExistence type="predicted"/>
<dbReference type="EMBL" id="CAJOBG010116512">
    <property type="protein sequence ID" value="CAF4761223.1"/>
    <property type="molecule type" value="Genomic_DNA"/>
</dbReference>
<evidence type="ECO:0000313" key="4">
    <source>
        <dbReference type="Proteomes" id="UP000663866"/>
    </source>
</evidence>
<dbReference type="GO" id="GO:0070062">
    <property type="term" value="C:extracellular exosome"/>
    <property type="evidence" value="ECO:0007669"/>
    <property type="project" value="TreeGrafter"/>
</dbReference>
<keyword evidence="2" id="KW-0802">TPR repeat</keyword>
<dbReference type="Gene3D" id="1.25.40.10">
    <property type="entry name" value="Tetratricopeptide repeat domain"/>
    <property type="match status" value="1"/>
</dbReference>
<comment type="caution">
    <text evidence="3">The sequence shown here is derived from an EMBL/GenBank/DDBJ whole genome shotgun (WGS) entry which is preliminary data.</text>
</comment>